<comment type="subcellular location">
    <subcellularLocation>
        <location evidence="1">Secreted</location>
    </subcellularLocation>
</comment>
<feature type="domain" description="Ribonuclease A-domain" evidence="9">
    <location>
        <begin position="22"/>
        <end position="139"/>
    </location>
</feature>
<evidence type="ECO:0000256" key="5">
    <source>
        <dbReference type="ARBA" id="ARBA00022759"/>
    </source>
</evidence>
<dbReference type="PANTHER" id="PTHR11437">
    <property type="entry name" value="RIBONUCLEASE"/>
    <property type="match status" value="1"/>
</dbReference>
<comment type="caution">
    <text evidence="10">The sequence shown here is derived from an EMBL/GenBank/DDBJ whole genome shotgun (WGS) entry which is preliminary data.</text>
</comment>
<accession>A0ABU7AI85</accession>
<dbReference type="EMBL" id="JAHUTI010015040">
    <property type="protein sequence ID" value="MED6237358.1"/>
    <property type="molecule type" value="Genomic_DNA"/>
</dbReference>
<dbReference type="InterPro" id="IPR023412">
    <property type="entry name" value="RNaseA_domain"/>
</dbReference>
<dbReference type="PANTHER" id="PTHR11437:SF10">
    <property type="entry name" value="ANGIOGENIN-RELATED"/>
    <property type="match status" value="1"/>
</dbReference>
<dbReference type="Pfam" id="PF00074">
    <property type="entry name" value="RnaseA"/>
    <property type="match status" value="1"/>
</dbReference>
<feature type="signal peptide" evidence="8">
    <location>
        <begin position="1"/>
        <end position="17"/>
    </location>
</feature>
<keyword evidence="4 8" id="KW-0540">Nuclease</keyword>
<evidence type="ECO:0000256" key="1">
    <source>
        <dbReference type="ARBA" id="ARBA00004613"/>
    </source>
</evidence>
<dbReference type="Proteomes" id="UP001345963">
    <property type="component" value="Unassembled WGS sequence"/>
</dbReference>
<dbReference type="Gene3D" id="3.10.130.10">
    <property type="entry name" value="Ribonuclease A-like domain"/>
    <property type="match status" value="1"/>
</dbReference>
<gene>
    <name evidence="10" type="ORF">ATANTOWER_023434</name>
</gene>
<sequence length="144" mass="15929">MKNPLACLLLLSTTAFCQDPAVIARYRKFINQHINAGMSHTRCDAVISQRGISETATNACKDTNTFIRATTNLVRPICGSAGQPYGRMTISLQPFDVVVCTLKNQGARPPRCQYRGTSRTRRIAVSCEQGYPVHLDRDIVVVDD</sequence>
<evidence type="ECO:0000256" key="8">
    <source>
        <dbReference type="RuleBase" id="RU000651"/>
    </source>
</evidence>
<proteinExistence type="inferred from homology"/>
<keyword evidence="11" id="KW-1185">Reference proteome</keyword>
<evidence type="ECO:0000259" key="9">
    <source>
        <dbReference type="SMART" id="SM00092"/>
    </source>
</evidence>
<dbReference type="InterPro" id="IPR036816">
    <property type="entry name" value="RNaseA-like_dom_sf"/>
</dbReference>
<reference evidence="10 11" key="1">
    <citation type="submission" date="2021-07" db="EMBL/GenBank/DDBJ databases">
        <authorList>
            <person name="Palmer J.M."/>
        </authorList>
    </citation>
    <scope>NUCLEOTIDE SEQUENCE [LARGE SCALE GENOMIC DNA]</scope>
    <source>
        <strain evidence="10 11">AT_MEX2019</strain>
        <tissue evidence="10">Muscle</tissue>
    </source>
</reference>
<evidence type="ECO:0000256" key="2">
    <source>
        <dbReference type="ARBA" id="ARBA00005600"/>
    </source>
</evidence>
<evidence type="ECO:0000256" key="4">
    <source>
        <dbReference type="ARBA" id="ARBA00022722"/>
    </source>
</evidence>
<dbReference type="SUPFAM" id="SSF54076">
    <property type="entry name" value="RNase A-like"/>
    <property type="match status" value="1"/>
</dbReference>
<keyword evidence="3" id="KW-0964">Secreted</keyword>
<dbReference type="CDD" id="cd06265">
    <property type="entry name" value="RNase_A_canonical"/>
    <property type="match status" value="1"/>
</dbReference>
<protein>
    <recommendedName>
        <fullName evidence="9">Ribonuclease A-domain domain-containing protein</fullName>
    </recommendedName>
</protein>
<evidence type="ECO:0000256" key="6">
    <source>
        <dbReference type="ARBA" id="ARBA00022801"/>
    </source>
</evidence>
<dbReference type="InterPro" id="IPR023411">
    <property type="entry name" value="RNaseA_AS"/>
</dbReference>
<keyword evidence="7" id="KW-1015">Disulfide bond</keyword>
<dbReference type="PROSITE" id="PS00127">
    <property type="entry name" value="RNASE_PANCREATIC"/>
    <property type="match status" value="1"/>
</dbReference>
<feature type="chain" id="PRO_5044999814" description="Ribonuclease A-domain domain-containing protein" evidence="8">
    <location>
        <begin position="18"/>
        <end position="144"/>
    </location>
</feature>
<evidence type="ECO:0000313" key="10">
    <source>
        <dbReference type="EMBL" id="MED6237358.1"/>
    </source>
</evidence>
<name>A0ABU7AI85_9TELE</name>
<keyword evidence="8" id="KW-0732">Signal</keyword>
<dbReference type="InterPro" id="IPR001427">
    <property type="entry name" value="RNaseA"/>
</dbReference>
<keyword evidence="5 8" id="KW-0255">Endonuclease</keyword>
<keyword evidence="6 8" id="KW-0378">Hydrolase</keyword>
<evidence type="ECO:0000256" key="3">
    <source>
        <dbReference type="ARBA" id="ARBA00022525"/>
    </source>
</evidence>
<evidence type="ECO:0000313" key="11">
    <source>
        <dbReference type="Proteomes" id="UP001345963"/>
    </source>
</evidence>
<organism evidence="10 11">
    <name type="scientific">Ataeniobius toweri</name>
    <dbReference type="NCBI Taxonomy" id="208326"/>
    <lineage>
        <taxon>Eukaryota</taxon>
        <taxon>Metazoa</taxon>
        <taxon>Chordata</taxon>
        <taxon>Craniata</taxon>
        <taxon>Vertebrata</taxon>
        <taxon>Euteleostomi</taxon>
        <taxon>Actinopterygii</taxon>
        <taxon>Neopterygii</taxon>
        <taxon>Teleostei</taxon>
        <taxon>Neoteleostei</taxon>
        <taxon>Acanthomorphata</taxon>
        <taxon>Ovalentaria</taxon>
        <taxon>Atherinomorphae</taxon>
        <taxon>Cyprinodontiformes</taxon>
        <taxon>Goodeidae</taxon>
        <taxon>Ataeniobius</taxon>
    </lineage>
</organism>
<dbReference type="SMART" id="SM00092">
    <property type="entry name" value="RNAse_Pc"/>
    <property type="match status" value="1"/>
</dbReference>
<evidence type="ECO:0000256" key="7">
    <source>
        <dbReference type="ARBA" id="ARBA00023157"/>
    </source>
</evidence>
<comment type="similarity">
    <text evidence="2 8">Belongs to the pancreatic ribonuclease family.</text>
</comment>